<name>A0A6C0CLI8_9ZZZZ</name>
<evidence type="ECO:0000313" key="1">
    <source>
        <dbReference type="EMBL" id="QHT04539.1"/>
    </source>
</evidence>
<organism evidence="1">
    <name type="scientific">viral metagenome</name>
    <dbReference type="NCBI Taxonomy" id="1070528"/>
    <lineage>
        <taxon>unclassified sequences</taxon>
        <taxon>metagenomes</taxon>
        <taxon>organismal metagenomes</taxon>
    </lineage>
</organism>
<dbReference type="EMBL" id="MN739433">
    <property type="protein sequence ID" value="QHT04539.1"/>
    <property type="molecule type" value="Genomic_DNA"/>
</dbReference>
<proteinExistence type="predicted"/>
<dbReference type="AlphaFoldDB" id="A0A6C0CLI8"/>
<reference evidence="1" key="1">
    <citation type="journal article" date="2020" name="Nature">
        <title>Giant virus diversity and host interactions through global metagenomics.</title>
        <authorList>
            <person name="Schulz F."/>
            <person name="Roux S."/>
            <person name="Paez-Espino D."/>
            <person name="Jungbluth S."/>
            <person name="Walsh D.A."/>
            <person name="Denef V.J."/>
            <person name="McMahon K.D."/>
            <person name="Konstantinidis K.T."/>
            <person name="Eloe-Fadrosh E.A."/>
            <person name="Kyrpides N.C."/>
            <person name="Woyke T."/>
        </authorList>
    </citation>
    <scope>NUCLEOTIDE SEQUENCE</scope>
    <source>
        <strain evidence="1">GVMAG-M-3300021185-45</strain>
    </source>
</reference>
<protein>
    <submittedName>
        <fullName evidence="1">Uncharacterized protein</fullName>
    </submittedName>
</protein>
<accession>A0A6C0CLI8</accession>
<sequence>MILCKSCKNIIDNKYYKCLWINSHKSKLVICNECHMNFYINKPYLFKKYHPEEYKKQYDKIKNIVKL</sequence>